<dbReference type="AlphaFoldDB" id="A0A6J2S1H8"/>
<dbReference type="GeneID" id="115027050"/>
<evidence type="ECO:0000313" key="2">
    <source>
        <dbReference type="Proteomes" id="UP000504630"/>
    </source>
</evidence>
<dbReference type="KEGG" id="cgob:115027050"/>
<dbReference type="OrthoDB" id="6513151at2759"/>
<feature type="compositionally biased region" description="Basic residues" evidence="1">
    <location>
        <begin position="309"/>
        <end position="319"/>
    </location>
</feature>
<feature type="compositionally biased region" description="Basic and acidic residues" evidence="1">
    <location>
        <begin position="273"/>
        <end position="289"/>
    </location>
</feature>
<accession>A0A6J2S1H8</accession>
<feature type="region of interest" description="Disordered" evidence="1">
    <location>
        <begin position="129"/>
        <end position="148"/>
    </location>
</feature>
<dbReference type="RefSeq" id="XP_029315939.1">
    <property type="nucleotide sequence ID" value="XM_029460079.1"/>
</dbReference>
<evidence type="ECO:0000256" key="1">
    <source>
        <dbReference type="SAM" id="MobiDB-lite"/>
    </source>
</evidence>
<evidence type="ECO:0000313" key="3">
    <source>
        <dbReference type="RefSeq" id="XP_029315939.1"/>
    </source>
</evidence>
<keyword evidence="2" id="KW-1185">Reference proteome</keyword>
<protein>
    <submittedName>
        <fullName evidence="3">Uncharacterized protein LOC115027050</fullName>
    </submittedName>
</protein>
<dbReference type="InParanoid" id="A0A6J2S1H8"/>
<dbReference type="Proteomes" id="UP000504630">
    <property type="component" value="Chromosome 22"/>
</dbReference>
<gene>
    <name evidence="3" type="primary">LOC115027050</name>
</gene>
<reference evidence="3" key="1">
    <citation type="submission" date="2025-08" db="UniProtKB">
        <authorList>
            <consortium name="RefSeq"/>
        </authorList>
    </citation>
    <scope>IDENTIFICATION</scope>
</reference>
<name>A0A6J2S1H8_COTGO</name>
<organism evidence="2 3">
    <name type="scientific">Cottoperca gobio</name>
    <name type="common">Frogmouth</name>
    <name type="synonym">Aphritis gobio</name>
    <dbReference type="NCBI Taxonomy" id="56716"/>
    <lineage>
        <taxon>Eukaryota</taxon>
        <taxon>Metazoa</taxon>
        <taxon>Chordata</taxon>
        <taxon>Craniata</taxon>
        <taxon>Vertebrata</taxon>
        <taxon>Euteleostomi</taxon>
        <taxon>Actinopterygii</taxon>
        <taxon>Neopterygii</taxon>
        <taxon>Teleostei</taxon>
        <taxon>Neoteleostei</taxon>
        <taxon>Acanthomorphata</taxon>
        <taxon>Eupercaria</taxon>
        <taxon>Perciformes</taxon>
        <taxon>Notothenioidei</taxon>
        <taxon>Bovichtidae</taxon>
        <taxon>Cottoperca</taxon>
    </lineage>
</organism>
<proteinExistence type="predicted"/>
<feature type="region of interest" description="Disordered" evidence="1">
    <location>
        <begin position="273"/>
        <end position="319"/>
    </location>
</feature>
<sequence>MTMTLDGAADPFFLSMLNKDVLVELVLSAEEKMAYCKGEEIVHGPPDVTDVWSPALSLNQEDQSDCMPSQNFSFSGAATSDCFLEKELHPKTYEHHQQEEAAESFSQGLSWALCETSQDLLTDLQQSLPSEDPVARHSGDSAGTGHQQDISLLTPVSSSIFPSQLQISGSSLTPSVTCNIITTSALSYTANESSPKAQLKMDEPCVPSTSAWLEHCKMGSWWKEELETHRASTGLLPATETGVTISSDNKKPSLVLGQPYSYGLVNFMDFPVKQRGDSRDGKQADKEEPAGWSSLGKGSQGAIRSARTLLRKGKRVKRV</sequence>